<dbReference type="Pfam" id="PF14024">
    <property type="entry name" value="DUF4240"/>
    <property type="match status" value="1"/>
</dbReference>
<name>A0A2H9VPM3_9SPHI</name>
<accession>A0A2H9VPM3</accession>
<reference evidence="2 3" key="1">
    <citation type="submission" date="2017-11" db="EMBL/GenBank/DDBJ databases">
        <title>Genomic Encyclopedia of Archaeal and Bacterial Type Strains, Phase II (KMG-II): From Individual Species to Whole Genera.</title>
        <authorList>
            <person name="Goeker M."/>
        </authorList>
    </citation>
    <scope>NUCLEOTIDE SEQUENCE [LARGE SCALE GENOMIC DNA]</scope>
    <source>
        <strain evidence="2 3">DSM 28175</strain>
    </source>
</reference>
<dbReference type="InterPro" id="IPR025334">
    <property type="entry name" value="DUF4240"/>
</dbReference>
<evidence type="ECO:0000313" key="3">
    <source>
        <dbReference type="Proteomes" id="UP000242687"/>
    </source>
</evidence>
<sequence length="216" mass="24423">MRGFLTIALFVILSVNLSCVPVNDAESFKPAVDFTAADKLDEREFWKIIDYSHNAAKGNLDLQNEIIIKKLSAYEPAEIINFEVILCKKLIEANSYKVLAANTIMDGGASDDGFLYYRLWLISLGETTFKQTLKNPEYLAALIKKGVVPDFEALLYVSTEAYKNKTGKQKEDDSFPRGVAFAQGLNYDFGGPKIVGTEWREEDLPKLYPKLWKKFN</sequence>
<comment type="caution">
    <text evidence="2">The sequence shown here is derived from an EMBL/GenBank/DDBJ whole genome shotgun (WGS) entry which is preliminary data.</text>
</comment>
<evidence type="ECO:0000313" key="2">
    <source>
        <dbReference type="EMBL" id="PJJ80276.1"/>
    </source>
</evidence>
<organism evidence="2 3">
    <name type="scientific">Mucilaginibacter auburnensis</name>
    <dbReference type="NCBI Taxonomy" id="1457233"/>
    <lineage>
        <taxon>Bacteria</taxon>
        <taxon>Pseudomonadati</taxon>
        <taxon>Bacteroidota</taxon>
        <taxon>Sphingobacteriia</taxon>
        <taxon>Sphingobacteriales</taxon>
        <taxon>Sphingobacteriaceae</taxon>
        <taxon>Mucilaginibacter</taxon>
    </lineage>
</organism>
<dbReference type="EMBL" id="PGFJ01000002">
    <property type="protein sequence ID" value="PJJ80276.1"/>
    <property type="molecule type" value="Genomic_DNA"/>
</dbReference>
<feature type="domain" description="DUF4240" evidence="1">
    <location>
        <begin position="41"/>
        <end position="163"/>
    </location>
</feature>
<dbReference type="RefSeq" id="WP_100342564.1">
    <property type="nucleotide sequence ID" value="NZ_PGFJ01000002.1"/>
</dbReference>
<dbReference type="OrthoDB" id="6200718at2"/>
<keyword evidence="3" id="KW-1185">Reference proteome</keyword>
<dbReference type="AlphaFoldDB" id="A0A2H9VPM3"/>
<gene>
    <name evidence="2" type="ORF">CLV57_3425</name>
</gene>
<proteinExistence type="predicted"/>
<evidence type="ECO:0000259" key="1">
    <source>
        <dbReference type="Pfam" id="PF14024"/>
    </source>
</evidence>
<protein>
    <submittedName>
        <fullName evidence="2">Uncharacterized protein DUF4240</fullName>
    </submittedName>
</protein>
<dbReference type="Proteomes" id="UP000242687">
    <property type="component" value="Unassembled WGS sequence"/>
</dbReference>